<evidence type="ECO:0000313" key="2">
    <source>
        <dbReference type="Proteomes" id="UP000821845"/>
    </source>
</evidence>
<comment type="caution">
    <text evidence="1">The sequence shown here is derived from an EMBL/GenBank/DDBJ whole genome shotgun (WGS) entry which is preliminary data.</text>
</comment>
<keyword evidence="2" id="KW-1185">Reference proteome</keyword>
<protein>
    <submittedName>
        <fullName evidence="1">Uncharacterized protein</fullName>
    </submittedName>
</protein>
<organism evidence="1 2">
    <name type="scientific">Hyalomma asiaticum</name>
    <name type="common">Tick</name>
    <dbReference type="NCBI Taxonomy" id="266040"/>
    <lineage>
        <taxon>Eukaryota</taxon>
        <taxon>Metazoa</taxon>
        <taxon>Ecdysozoa</taxon>
        <taxon>Arthropoda</taxon>
        <taxon>Chelicerata</taxon>
        <taxon>Arachnida</taxon>
        <taxon>Acari</taxon>
        <taxon>Parasitiformes</taxon>
        <taxon>Ixodida</taxon>
        <taxon>Ixodoidea</taxon>
        <taxon>Ixodidae</taxon>
        <taxon>Hyalomminae</taxon>
        <taxon>Hyalomma</taxon>
    </lineage>
</organism>
<dbReference type="Proteomes" id="UP000821845">
    <property type="component" value="Chromosome 1"/>
</dbReference>
<dbReference type="EMBL" id="CM023481">
    <property type="protein sequence ID" value="KAH6944748.1"/>
    <property type="molecule type" value="Genomic_DNA"/>
</dbReference>
<accession>A0ACB7TF82</accession>
<gene>
    <name evidence="1" type="ORF">HPB50_004774</name>
</gene>
<sequence>MLHPPSNRKQAFYLPPQLHELCVFIYCDPAERPYYADDFRKGLTGLRVERRISALYPIRYSNAWFLKLHSSQDKQTVLDAGGILVKDAFCQIEDSRHPKHMIAVHWVPMSTSDFTPITQAFERFGDVYSVKRVKREVLNAGEIDYTTVKVLMTIGNEFTEKDLPYELHLNGTSHLVVVPGRPPLCLKCRSLGHTFYTCVTPKCSKCGRYGHKHHKPRHDLAAGNADVNIGLN</sequence>
<reference evidence="1" key="1">
    <citation type="submission" date="2020-05" db="EMBL/GenBank/DDBJ databases">
        <title>Large-scale comparative analyses of tick genomes elucidate their genetic diversity and vector capacities.</title>
        <authorList>
            <person name="Jia N."/>
            <person name="Wang J."/>
            <person name="Shi W."/>
            <person name="Du L."/>
            <person name="Sun Y."/>
            <person name="Zhan W."/>
            <person name="Jiang J."/>
            <person name="Wang Q."/>
            <person name="Zhang B."/>
            <person name="Ji P."/>
            <person name="Sakyi L.B."/>
            <person name="Cui X."/>
            <person name="Yuan T."/>
            <person name="Jiang B."/>
            <person name="Yang W."/>
            <person name="Lam T.T.-Y."/>
            <person name="Chang Q."/>
            <person name="Ding S."/>
            <person name="Wang X."/>
            <person name="Zhu J."/>
            <person name="Ruan X."/>
            <person name="Zhao L."/>
            <person name="Wei J."/>
            <person name="Que T."/>
            <person name="Du C."/>
            <person name="Cheng J."/>
            <person name="Dai P."/>
            <person name="Han X."/>
            <person name="Huang E."/>
            <person name="Gao Y."/>
            <person name="Liu J."/>
            <person name="Shao H."/>
            <person name="Ye R."/>
            <person name="Li L."/>
            <person name="Wei W."/>
            <person name="Wang X."/>
            <person name="Wang C."/>
            <person name="Yang T."/>
            <person name="Huo Q."/>
            <person name="Li W."/>
            <person name="Guo W."/>
            <person name="Chen H."/>
            <person name="Zhou L."/>
            <person name="Ni X."/>
            <person name="Tian J."/>
            <person name="Zhou Y."/>
            <person name="Sheng Y."/>
            <person name="Liu T."/>
            <person name="Pan Y."/>
            <person name="Xia L."/>
            <person name="Li J."/>
            <person name="Zhao F."/>
            <person name="Cao W."/>
        </authorList>
    </citation>
    <scope>NUCLEOTIDE SEQUENCE</scope>
    <source>
        <strain evidence="1">Hyas-2018</strain>
    </source>
</reference>
<name>A0ACB7TF82_HYAAI</name>
<proteinExistence type="predicted"/>
<evidence type="ECO:0000313" key="1">
    <source>
        <dbReference type="EMBL" id="KAH6944748.1"/>
    </source>
</evidence>